<dbReference type="NCBIfam" id="TIGR02241">
    <property type="entry name" value="conserved hypothetical phage tail region protein"/>
    <property type="match status" value="1"/>
</dbReference>
<accession>A0ABR6ERT4</accession>
<dbReference type="Proteomes" id="UP000636110">
    <property type="component" value="Unassembled WGS sequence"/>
</dbReference>
<name>A0ABR6ERT4_9SPHI</name>
<organism evidence="1 2">
    <name type="scientific">Pedobacter gandavensis</name>
    <dbReference type="NCBI Taxonomy" id="2679963"/>
    <lineage>
        <taxon>Bacteria</taxon>
        <taxon>Pseudomonadati</taxon>
        <taxon>Bacteroidota</taxon>
        <taxon>Sphingobacteriia</taxon>
        <taxon>Sphingobacteriales</taxon>
        <taxon>Sphingobacteriaceae</taxon>
        <taxon>Pedobacter</taxon>
    </lineage>
</organism>
<keyword evidence="2" id="KW-1185">Reference proteome</keyword>
<gene>
    <name evidence="1" type="ORF">GM920_03460</name>
</gene>
<dbReference type="Pfam" id="PF06841">
    <property type="entry name" value="Phage_T4_gp19"/>
    <property type="match status" value="1"/>
</dbReference>
<reference evidence="1 2" key="1">
    <citation type="submission" date="2019-11" db="EMBL/GenBank/DDBJ databases">
        <title>Description of Pedobacter sp. LMG 31462T.</title>
        <authorList>
            <person name="Carlier A."/>
            <person name="Qi S."/>
            <person name="Vandamme P."/>
        </authorList>
    </citation>
    <scope>NUCLEOTIDE SEQUENCE [LARGE SCALE GENOMIC DNA]</scope>
    <source>
        <strain evidence="1 2">LMG 31462</strain>
    </source>
</reference>
<dbReference type="InterPro" id="IPR011747">
    <property type="entry name" value="CHP02241"/>
</dbReference>
<comment type="caution">
    <text evidence="1">The sequence shown here is derived from an EMBL/GenBank/DDBJ whole genome shotgun (WGS) entry which is preliminary data.</text>
</comment>
<sequence length="153" mass="16928">MAEDGSTQSAITYALVKFAFQVKWEDAEFVFSEVTGLTAEAQVIEYRGGSSKVNSTVKMPGLLKYGNVTLKKGMFKGDNAMWEKFKALKMNTYKRATILISLLDESNEVAMSWTLLNAFPVKLTVTDMKSDANEVALESIELAHEGLSLAEKK</sequence>
<evidence type="ECO:0000313" key="2">
    <source>
        <dbReference type="Proteomes" id="UP000636110"/>
    </source>
</evidence>
<dbReference type="PANTHER" id="PTHR38009:SF1">
    <property type="entry name" value="CONSERVED HYPOTHETICAL PHAGE TAIL PROTEIN"/>
    <property type="match status" value="1"/>
</dbReference>
<evidence type="ECO:0000313" key="1">
    <source>
        <dbReference type="EMBL" id="MBB2147963.1"/>
    </source>
</evidence>
<dbReference type="PANTHER" id="PTHR38009">
    <property type="entry name" value="CONSERVED HYPOTHETICAL PHAGE TAIL PROTEIN"/>
    <property type="match status" value="1"/>
</dbReference>
<dbReference type="RefSeq" id="WP_182953435.1">
    <property type="nucleotide sequence ID" value="NZ_WNXC01000001.1"/>
</dbReference>
<dbReference type="EMBL" id="WNXC01000001">
    <property type="protein sequence ID" value="MBB2147963.1"/>
    <property type="molecule type" value="Genomic_DNA"/>
</dbReference>
<dbReference type="InterPro" id="IPR010667">
    <property type="entry name" value="Phage_T4_Gp19"/>
</dbReference>
<proteinExistence type="predicted"/>
<protein>
    <submittedName>
        <fullName evidence="1">Phage tail protein</fullName>
    </submittedName>
</protein>